<evidence type="ECO:0000313" key="1">
    <source>
        <dbReference type="EMBL" id="QKQ45182.1"/>
    </source>
</evidence>
<dbReference type="Proteomes" id="UP000509782">
    <property type="component" value="Chromosome"/>
</dbReference>
<protein>
    <submittedName>
        <fullName evidence="1">Phage portal protein</fullName>
    </submittedName>
</protein>
<dbReference type="InterPro" id="IPR006944">
    <property type="entry name" value="Phage/GTA_portal"/>
</dbReference>
<proteinExistence type="predicted"/>
<organism evidence="1 2">
    <name type="scientific">Achromobacter denitrificans</name>
    <name type="common">Alcaligenes denitrificans</name>
    <dbReference type="NCBI Taxonomy" id="32002"/>
    <lineage>
        <taxon>Bacteria</taxon>
        <taxon>Pseudomonadati</taxon>
        <taxon>Pseudomonadota</taxon>
        <taxon>Betaproteobacteria</taxon>
        <taxon>Burkholderiales</taxon>
        <taxon>Alcaligenaceae</taxon>
        <taxon>Achromobacter</taxon>
    </lineage>
</organism>
<gene>
    <name evidence="1" type="ORF">FOC81_00015</name>
</gene>
<dbReference type="AlphaFoldDB" id="A0A6N0JDU0"/>
<accession>A0A6N0JDU0</accession>
<name>A0A6N0JDU0_ACHDE</name>
<reference evidence="1 2" key="1">
    <citation type="submission" date="2020-05" db="EMBL/GenBank/DDBJ databases">
        <title>FDA dAtabase for Regulatory Grade micrObial Sequences (FDA-ARGOS): Supporting development and validation of Infectious Disease Dx tests.</title>
        <authorList>
            <person name="Sproer C."/>
            <person name="Gronow S."/>
            <person name="Severitt S."/>
            <person name="Schroder I."/>
            <person name="Tallon L."/>
            <person name="Sadzewicz L."/>
            <person name="Zhao X."/>
            <person name="Vavikolanu K."/>
            <person name="Mehta A."/>
            <person name="Aluvathingal J."/>
            <person name="Nadendla S."/>
            <person name="Myers T."/>
            <person name="Yan Y."/>
            <person name="Sichtig H."/>
        </authorList>
    </citation>
    <scope>NUCLEOTIDE SEQUENCE [LARGE SCALE GENOMIC DNA]</scope>
    <source>
        <strain evidence="1 2">FDAARGOS_787</strain>
    </source>
</reference>
<sequence>MAWYSKFLPASRKTALPPGVIDTPDKLAAYLGGLQTGAGVAVSMRAAMQYSAMMACARVIAEDIGKLPLHLYEQDGRMRSRLVDDPLFTILNVAPNDFMTAREFWETCGLHLALRGNFSRGRT</sequence>
<dbReference type="EMBL" id="CP054569">
    <property type="protein sequence ID" value="QKQ45182.1"/>
    <property type="molecule type" value="Genomic_DNA"/>
</dbReference>
<dbReference type="Pfam" id="PF04860">
    <property type="entry name" value="Phage_portal"/>
    <property type="match status" value="1"/>
</dbReference>
<evidence type="ECO:0000313" key="2">
    <source>
        <dbReference type="Proteomes" id="UP000509782"/>
    </source>
</evidence>